<proteinExistence type="inferred from homology"/>
<dbReference type="EMBL" id="UINC01039870">
    <property type="protein sequence ID" value="SVB38975.1"/>
    <property type="molecule type" value="Genomic_DNA"/>
</dbReference>
<dbReference type="InterPro" id="IPR011042">
    <property type="entry name" value="6-blade_b-propeller_TolB-like"/>
</dbReference>
<evidence type="ECO:0000313" key="2">
    <source>
        <dbReference type="EMBL" id="SVB38975.1"/>
    </source>
</evidence>
<name>A0A382DL79_9ZZZZ</name>
<dbReference type="PANTHER" id="PTHR36842:SF1">
    <property type="entry name" value="PROTEIN TOLB"/>
    <property type="match status" value="1"/>
</dbReference>
<dbReference type="Gene3D" id="2.120.10.30">
    <property type="entry name" value="TolB, C-terminal domain"/>
    <property type="match status" value="2"/>
</dbReference>
<feature type="non-terminal residue" evidence="2">
    <location>
        <position position="530"/>
    </location>
</feature>
<evidence type="ECO:0008006" key="3">
    <source>
        <dbReference type="Google" id="ProtNLM"/>
    </source>
</evidence>
<reference evidence="2" key="1">
    <citation type="submission" date="2018-05" db="EMBL/GenBank/DDBJ databases">
        <authorList>
            <person name="Lanie J.A."/>
            <person name="Ng W.-L."/>
            <person name="Kazmierczak K.M."/>
            <person name="Andrzejewski T.M."/>
            <person name="Davidsen T.M."/>
            <person name="Wayne K.J."/>
            <person name="Tettelin H."/>
            <person name="Glass J.I."/>
            <person name="Rusch D."/>
            <person name="Podicherti R."/>
            <person name="Tsui H.-C.T."/>
            <person name="Winkler M.E."/>
        </authorList>
    </citation>
    <scope>NUCLEOTIDE SEQUENCE</scope>
</reference>
<dbReference type="SUPFAM" id="SSF82171">
    <property type="entry name" value="DPP6 N-terminal domain-like"/>
    <property type="match status" value="1"/>
</dbReference>
<dbReference type="AlphaFoldDB" id="A0A382DL79"/>
<dbReference type="PANTHER" id="PTHR36842">
    <property type="entry name" value="PROTEIN TOLB HOMOLOG"/>
    <property type="match status" value="1"/>
</dbReference>
<dbReference type="InterPro" id="IPR011659">
    <property type="entry name" value="WD40"/>
</dbReference>
<dbReference type="Pfam" id="PF07676">
    <property type="entry name" value="PD40"/>
    <property type="match status" value="3"/>
</dbReference>
<gene>
    <name evidence="2" type="ORF">METZ01_LOCUS191829</name>
</gene>
<protein>
    <recommendedName>
        <fullName evidence="3">Dipeptidylpeptidase IV N-terminal domain-containing protein</fullName>
    </recommendedName>
</protein>
<dbReference type="PROSITE" id="PS51257">
    <property type="entry name" value="PROKAR_LIPOPROTEIN"/>
    <property type="match status" value="1"/>
</dbReference>
<comment type="similarity">
    <text evidence="1">Belongs to the TolB family.</text>
</comment>
<sequence>MKAKVVIMNMPFRVLRTSLLFSLGLAACVGVETTPPDQERSTVLEAPPPERFGNYPWARHGGNYMYNFYFPPSPSSTPWAPAWSPDGTAIAVGMAGSIWAIDPTTGVATELTRGTKYHSSPTWSPDGNWIIYTADDGGNTIQLEILNVQSGETHSLTDDEFIYVDPVFSPDGNRVAYVSTEPSGYFNVYIRSIRNGQWSGEVAAVSSDNNFGRARLYFGDQDMHINPSWLPNGNELLLVSNRDVALGSGNVIRVPAEANGMAQRQTVLAEQTLYRARPDVSIDGKRFIYSSTSGTADQFNNLYVQPTVGGEPYKLTFFQHDAFHPQWSPDGEWIAFISNEGGLPQLELLETYGGSRRRINITERRWKEPMGTLKVTVRADGATTAARVLLTAADGKFYAPSDSYARIAQRGGFHMFHTTGNFTIELPPGSTDLTVMKGFEVYPERRQIEVRAGEITTVEVTLRRMTDLSTDGWHNGSTHVHTNYAGNLHNTLENMMMMSDGEDQDIVNELIANKDNRILDYQFFIPGGEA</sequence>
<accession>A0A382DL79</accession>
<evidence type="ECO:0000256" key="1">
    <source>
        <dbReference type="ARBA" id="ARBA00009820"/>
    </source>
</evidence>
<organism evidence="2">
    <name type="scientific">marine metagenome</name>
    <dbReference type="NCBI Taxonomy" id="408172"/>
    <lineage>
        <taxon>unclassified sequences</taxon>
        <taxon>metagenomes</taxon>
        <taxon>ecological metagenomes</taxon>
    </lineage>
</organism>